<reference evidence="2 3" key="1">
    <citation type="submission" date="2017-03" db="EMBL/GenBank/DDBJ databases">
        <authorList>
            <person name="Afonso C.L."/>
            <person name="Miller P.J."/>
            <person name="Scott M.A."/>
            <person name="Spackman E."/>
            <person name="Goraichik I."/>
            <person name="Dimitrov K.M."/>
            <person name="Suarez D.L."/>
            <person name="Swayne D.E."/>
        </authorList>
    </citation>
    <scope>NUCLEOTIDE SEQUENCE [LARGE SCALE GENOMIC DNA]</scope>
    <source>
        <strain evidence="2 3">CECT 7639</strain>
    </source>
</reference>
<dbReference type="AlphaFoldDB" id="A0A1Y5SRN8"/>
<dbReference type="Pfam" id="PF01497">
    <property type="entry name" value="Peripla_BP_2"/>
    <property type="match status" value="1"/>
</dbReference>
<gene>
    <name evidence="2" type="primary">hmuT</name>
    <name evidence="2" type="ORF">TRL7639_02538</name>
</gene>
<dbReference type="InterPro" id="IPR002491">
    <property type="entry name" value="ABC_transptr_periplasmic_BD"/>
</dbReference>
<organism evidence="2 3">
    <name type="scientific">Falsiruegeria litorea R37</name>
    <dbReference type="NCBI Taxonomy" id="1200284"/>
    <lineage>
        <taxon>Bacteria</taxon>
        <taxon>Pseudomonadati</taxon>
        <taxon>Pseudomonadota</taxon>
        <taxon>Alphaproteobacteria</taxon>
        <taxon>Rhodobacterales</taxon>
        <taxon>Roseobacteraceae</taxon>
        <taxon>Falsiruegeria</taxon>
    </lineage>
</organism>
<dbReference type="Proteomes" id="UP000193077">
    <property type="component" value="Unassembled WGS sequence"/>
</dbReference>
<keyword evidence="3" id="KW-1185">Reference proteome</keyword>
<evidence type="ECO:0000313" key="2">
    <source>
        <dbReference type="EMBL" id="SLN46436.1"/>
    </source>
</evidence>
<dbReference type="SUPFAM" id="SSF53807">
    <property type="entry name" value="Helical backbone' metal receptor"/>
    <property type="match status" value="1"/>
</dbReference>
<sequence>MRNLLTTAAFVLAATGVTADELPSRIISIGGAVTEIVYALEQEDRLAGRDRTSTYPAEATELPDIGYMRALAPEGVLSVSPDLIISVEGSGPPETIDVLRSANVEMVEIPERFTRDGIVTKIRAVGAALDRDAAANALATQVGQDIDKAHAAAIEAANGKPQRVLFVLSTQGGKITASGTGTSADGIIRLAGGVNAVTEFENWKEMSPEAVSIAAPDVILMMDRGGDHGAATEELLSMPAIALTPAGQNRRVVRMNGLHLLGFGPRTASAITELSQALQQGAES</sequence>
<dbReference type="CDD" id="cd01149">
    <property type="entry name" value="HutB"/>
    <property type="match status" value="1"/>
</dbReference>
<accession>A0A1Y5SRN8</accession>
<dbReference type="Gene3D" id="3.40.50.1980">
    <property type="entry name" value="Nitrogenase molybdenum iron protein domain"/>
    <property type="match status" value="2"/>
</dbReference>
<dbReference type="RefSeq" id="WP_085796416.1">
    <property type="nucleotide sequence ID" value="NZ_FWFO01000001.1"/>
</dbReference>
<evidence type="ECO:0000259" key="1">
    <source>
        <dbReference type="PROSITE" id="PS50983"/>
    </source>
</evidence>
<dbReference type="InterPro" id="IPR050902">
    <property type="entry name" value="ABC_Transporter_SBP"/>
</dbReference>
<feature type="domain" description="Fe/B12 periplasmic-binding" evidence="1">
    <location>
        <begin position="25"/>
        <end position="282"/>
    </location>
</feature>
<dbReference type="EMBL" id="FWFO01000001">
    <property type="protein sequence ID" value="SLN46436.1"/>
    <property type="molecule type" value="Genomic_DNA"/>
</dbReference>
<name>A0A1Y5SRN8_9RHOB</name>
<dbReference type="PROSITE" id="PS50983">
    <property type="entry name" value="FE_B12_PBP"/>
    <property type="match status" value="1"/>
</dbReference>
<protein>
    <submittedName>
        <fullName evidence="2">Hemin-binding periplasmic protein HmuT</fullName>
    </submittedName>
</protein>
<dbReference type="PANTHER" id="PTHR30535">
    <property type="entry name" value="VITAMIN B12-BINDING PROTEIN"/>
    <property type="match status" value="1"/>
</dbReference>
<evidence type="ECO:0000313" key="3">
    <source>
        <dbReference type="Proteomes" id="UP000193077"/>
    </source>
</evidence>
<dbReference type="PANTHER" id="PTHR30535:SF4">
    <property type="entry name" value="HEMIN-BINDING PERIPLASMIC PROTEIN HMUT"/>
    <property type="match status" value="1"/>
</dbReference>
<proteinExistence type="predicted"/>